<dbReference type="AlphaFoldDB" id="A0A6V7QJZ2"/>
<reference evidence="2" key="1">
    <citation type="submission" date="2020-07" db="EMBL/GenBank/DDBJ databases">
        <authorList>
            <person name="Lin J."/>
        </authorList>
    </citation>
    <scope>NUCLEOTIDE SEQUENCE</scope>
</reference>
<organism evidence="2">
    <name type="scientific">Ananas comosus var. bracteatus</name>
    <name type="common">red pineapple</name>
    <dbReference type="NCBI Taxonomy" id="296719"/>
    <lineage>
        <taxon>Eukaryota</taxon>
        <taxon>Viridiplantae</taxon>
        <taxon>Streptophyta</taxon>
        <taxon>Embryophyta</taxon>
        <taxon>Tracheophyta</taxon>
        <taxon>Spermatophyta</taxon>
        <taxon>Magnoliopsida</taxon>
        <taxon>Liliopsida</taxon>
        <taxon>Poales</taxon>
        <taxon>Bromeliaceae</taxon>
        <taxon>Bromelioideae</taxon>
        <taxon>Ananas</taxon>
    </lineage>
</organism>
<evidence type="ECO:0000313" key="2">
    <source>
        <dbReference type="EMBL" id="CAD1843484.1"/>
    </source>
</evidence>
<proteinExistence type="predicted"/>
<dbReference type="EMBL" id="LR862136">
    <property type="protein sequence ID" value="CAD1843484.1"/>
    <property type="molecule type" value="Genomic_DNA"/>
</dbReference>
<name>A0A6V7QJZ2_ANACO</name>
<evidence type="ECO:0000256" key="1">
    <source>
        <dbReference type="SAM" id="MobiDB-lite"/>
    </source>
</evidence>
<feature type="region of interest" description="Disordered" evidence="1">
    <location>
        <begin position="55"/>
        <end position="106"/>
    </location>
</feature>
<accession>A0A6V7QJZ2</accession>
<gene>
    <name evidence="2" type="ORF">CB5_LOCUS26695</name>
</gene>
<protein>
    <submittedName>
        <fullName evidence="2">Uncharacterized protein</fullName>
    </submittedName>
</protein>
<feature type="compositionally biased region" description="Basic residues" evidence="1">
    <location>
        <begin position="58"/>
        <end position="71"/>
    </location>
</feature>
<sequence>MAAILSLPPATAPFSLLPTICCLPTLIIPSSKSKPRRNPPPSHFLSLLPFKSLTPLLPKKKKRRRRRRRRRKEEEAAEDDGVSPPEAESSALSLDDPQFRKSRRAAMARGGSKWNSNCSRLGWWPIKAFRPCPGFWLLVEDIGGAVKAWMKLHLEEGREI</sequence>